<reference evidence="15" key="1">
    <citation type="submission" date="2025-08" db="UniProtKB">
        <authorList>
            <consortium name="RefSeq"/>
        </authorList>
    </citation>
    <scope>IDENTIFICATION</scope>
    <source>
        <tissue evidence="15">Tentacle</tissue>
    </source>
</reference>
<dbReference type="KEGG" id="aten:116301809"/>
<accession>A0A6P8IJ30</accession>
<evidence type="ECO:0000256" key="8">
    <source>
        <dbReference type="ARBA" id="ARBA00023170"/>
    </source>
</evidence>
<dbReference type="GO" id="GO:0043410">
    <property type="term" value="P:positive regulation of MAPK cascade"/>
    <property type="evidence" value="ECO:0007669"/>
    <property type="project" value="TreeGrafter"/>
</dbReference>
<evidence type="ECO:0000256" key="9">
    <source>
        <dbReference type="ARBA" id="ARBA00023224"/>
    </source>
</evidence>
<organism evidence="14 15">
    <name type="scientific">Actinia tenebrosa</name>
    <name type="common">Australian red waratah sea anemone</name>
    <dbReference type="NCBI Taxonomy" id="6105"/>
    <lineage>
        <taxon>Eukaryota</taxon>
        <taxon>Metazoa</taxon>
        <taxon>Cnidaria</taxon>
        <taxon>Anthozoa</taxon>
        <taxon>Hexacorallia</taxon>
        <taxon>Actiniaria</taxon>
        <taxon>Actiniidae</taxon>
        <taxon>Actinia</taxon>
    </lineage>
</organism>
<evidence type="ECO:0000256" key="2">
    <source>
        <dbReference type="ARBA" id="ARBA00022475"/>
    </source>
</evidence>
<evidence type="ECO:0000256" key="4">
    <source>
        <dbReference type="ARBA" id="ARBA00022989"/>
    </source>
</evidence>
<keyword evidence="7" id="KW-1015">Disulfide bond</keyword>
<feature type="transmembrane region" description="Helical" evidence="12">
    <location>
        <begin position="278"/>
        <end position="303"/>
    </location>
</feature>
<dbReference type="PRINTS" id="PR00237">
    <property type="entry name" value="GPCRRHODOPSN"/>
</dbReference>
<evidence type="ECO:0000256" key="10">
    <source>
        <dbReference type="RuleBase" id="RU000688"/>
    </source>
</evidence>
<dbReference type="OrthoDB" id="5959950at2759"/>
<dbReference type="FunCoup" id="A0A6P8IJ30">
    <property type="interactions" value="997"/>
</dbReference>
<keyword evidence="2" id="KW-1003">Cell membrane</keyword>
<feature type="compositionally biased region" description="Basic and acidic residues" evidence="11">
    <location>
        <begin position="244"/>
        <end position="255"/>
    </location>
</feature>
<sequence>MAPASNDKTSVKLCPNCTESNNTVPINTTCAALCVVSVALYIVIMVVAAFGCIMIIYAFAWNKKIRKVVTTYFIVSLAVSDLFTAIVVMPFDVEQILTNYEMWRHGAFMCTVWTTLYLLMIPTSILNLLVLTVDRYKALSDPLNRFKESPFMTKRRALVIIACLWIYCLLFALVPHMGWKVYPDVIVHGQCVFNISPIYGMLSSVFNFFIPLVVMCGLYFKIYRIANSLHANLPAGQLASPSRSPHDTGVQDRRGVKSRSKKIKDQKMLLKNTRAAKTVLLIVFTFVLCWMPHTIYSFIVSGACDSCYHAEEGPILAAVFLIMGYANSALNPFLFGYHHRLFKKTFKIIINKVSVKFKCHRIPPPRHLPVRSPYRITNSGSVQMYNPSVDDISGNQNLGASLTSIKDVVDKI</sequence>
<evidence type="ECO:0000256" key="3">
    <source>
        <dbReference type="ARBA" id="ARBA00022692"/>
    </source>
</evidence>
<dbReference type="RefSeq" id="XP_031566787.1">
    <property type="nucleotide sequence ID" value="XM_031710927.1"/>
</dbReference>
<keyword evidence="3 10" id="KW-0812">Transmembrane</keyword>
<gene>
    <name evidence="15" type="primary">LOC116301809</name>
</gene>
<keyword evidence="5 10" id="KW-0297">G-protein coupled receptor</keyword>
<feature type="transmembrane region" description="Helical" evidence="12">
    <location>
        <begin position="315"/>
        <end position="337"/>
    </location>
</feature>
<comment type="subcellular location">
    <subcellularLocation>
        <location evidence="1">Cell membrane</location>
        <topology evidence="1">Multi-pass membrane protein</topology>
    </subcellularLocation>
</comment>
<evidence type="ECO:0000313" key="14">
    <source>
        <dbReference type="Proteomes" id="UP000515163"/>
    </source>
</evidence>
<keyword evidence="9 10" id="KW-0807">Transducer</keyword>
<keyword evidence="6 12" id="KW-0472">Membrane</keyword>
<dbReference type="GO" id="GO:0005886">
    <property type="term" value="C:plasma membrane"/>
    <property type="evidence" value="ECO:0007669"/>
    <property type="project" value="UniProtKB-SubCell"/>
</dbReference>
<dbReference type="Gene3D" id="1.20.1070.10">
    <property type="entry name" value="Rhodopsin 7-helix transmembrane proteins"/>
    <property type="match status" value="1"/>
</dbReference>
<dbReference type="GO" id="GO:0004993">
    <property type="term" value="F:G protein-coupled serotonin receptor activity"/>
    <property type="evidence" value="ECO:0007669"/>
    <property type="project" value="UniProtKB-ARBA"/>
</dbReference>
<proteinExistence type="inferred from homology"/>
<dbReference type="InterPro" id="IPR017452">
    <property type="entry name" value="GPCR_Rhodpsn_7TM"/>
</dbReference>
<dbReference type="PANTHER" id="PTHR24248:SF199">
    <property type="entry name" value="IP13425P-RELATED"/>
    <property type="match status" value="1"/>
</dbReference>
<dbReference type="Proteomes" id="UP000515163">
    <property type="component" value="Unplaced"/>
</dbReference>
<keyword evidence="4 12" id="KW-1133">Transmembrane helix</keyword>
<feature type="transmembrane region" description="Helical" evidence="12">
    <location>
        <begin position="38"/>
        <end position="60"/>
    </location>
</feature>
<evidence type="ECO:0000256" key="7">
    <source>
        <dbReference type="ARBA" id="ARBA00023157"/>
    </source>
</evidence>
<dbReference type="SUPFAM" id="SSF81321">
    <property type="entry name" value="Family A G protein-coupled receptor-like"/>
    <property type="match status" value="1"/>
</dbReference>
<evidence type="ECO:0000256" key="5">
    <source>
        <dbReference type="ARBA" id="ARBA00023040"/>
    </source>
</evidence>
<evidence type="ECO:0000259" key="13">
    <source>
        <dbReference type="PROSITE" id="PS50262"/>
    </source>
</evidence>
<name>A0A6P8IJ30_ACTTE</name>
<dbReference type="PROSITE" id="PS00237">
    <property type="entry name" value="G_PROTEIN_RECEP_F1_1"/>
    <property type="match status" value="1"/>
</dbReference>
<feature type="domain" description="G-protein coupled receptors family 1 profile" evidence="13">
    <location>
        <begin position="51"/>
        <end position="335"/>
    </location>
</feature>
<keyword evidence="14" id="KW-1185">Reference proteome</keyword>
<evidence type="ECO:0000256" key="12">
    <source>
        <dbReference type="SAM" id="Phobius"/>
    </source>
</evidence>
<feature type="transmembrane region" description="Helical" evidence="12">
    <location>
        <begin position="198"/>
        <end position="220"/>
    </location>
</feature>
<dbReference type="CDD" id="cd14967">
    <property type="entry name" value="7tmA_amine_R-like"/>
    <property type="match status" value="1"/>
</dbReference>
<evidence type="ECO:0000313" key="15">
    <source>
        <dbReference type="RefSeq" id="XP_031566787.1"/>
    </source>
</evidence>
<dbReference type="GeneID" id="116301809"/>
<feature type="region of interest" description="Disordered" evidence="11">
    <location>
        <begin position="238"/>
        <end position="263"/>
    </location>
</feature>
<dbReference type="PANTHER" id="PTHR24248">
    <property type="entry name" value="ADRENERGIC RECEPTOR-RELATED G-PROTEIN COUPLED RECEPTOR"/>
    <property type="match status" value="1"/>
</dbReference>
<evidence type="ECO:0000256" key="6">
    <source>
        <dbReference type="ARBA" id="ARBA00023136"/>
    </source>
</evidence>
<dbReference type="InterPro" id="IPR000276">
    <property type="entry name" value="GPCR_Rhodpsn"/>
</dbReference>
<dbReference type="PROSITE" id="PS50262">
    <property type="entry name" value="G_PROTEIN_RECEP_F1_2"/>
    <property type="match status" value="1"/>
</dbReference>
<dbReference type="GO" id="GO:0071880">
    <property type="term" value="P:adenylate cyclase-activating adrenergic receptor signaling pathway"/>
    <property type="evidence" value="ECO:0007669"/>
    <property type="project" value="TreeGrafter"/>
</dbReference>
<feature type="transmembrane region" description="Helical" evidence="12">
    <location>
        <begin position="157"/>
        <end position="178"/>
    </location>
</feature>
<dbReference type="AlphaFoldDB" id="A0A6P8IJ30"/>
<dbReference type="InParanoid" id="A0A6P8IJ30"/>
<feature type="transmembrane region" description="Helical" evidence="12">
    <location>
        <begin position="111"/>
        <end position="136"/>
    </location>
</feature>
<keyword evidence="8 10" id="KW-0675">Receptor</keyword>
<feature type="transmembrane region" description="Helical" evidence="12">
    <location>
        <begin position="72"/>
        <end position="91"/>
    </location>
</feature>
<evidence type="ECO:0000256" key="11">
    <source>
        <dbReference type="SAM" id="MobiDB-lite"/>
    </source>
</evidence>
<evidence type="ECO:0000256" key="1">
    <source>
        <dbReference type="ARBA" id="ARBA00004651"/>
    </source>
</evidence>
<dbReference type="Pfam" id="PF00001">
    <property type="entry name" value="7tm_1"/>
    <property type="match status" value="1"/>
</dbReference>
<comment type="similarity">
    <text evidence="10">Belongs to the G-protein coupled receptor 1 family.</text>
</comment>
<protein>
    <submittedName>
        <fullName evidence="15">Tyramine receptor Ser-2-like</fullName>
    </submittedName>
</protein>